<dbReference type="KEGG" id="nfi:NFIA_013070"/>
<evidence type="ECO:0000313" key="1">
    <source>
        <dbReference type="EMBL" id="EAW22618.1"/>
    </source>
</evidence>
<keyword evidence="2" id="KW-1185">Reference proteome</keyword>
<dbReference type="RefSeq" id="XP_001264515.1">
    <property type="nucleotide sequence ID" value="XM_001264514.1"/>
</dbReference>
<sequence>MPITDMEIEILLLTAPSKPIILTERNDWPAWYKEIRLASMCKNIWPYVDPDTKDPPAVPDEPALPAYGDFQIGALRYSDLDEKNRVGYDHALRVYLWMRDDVRRIRGDVAYIALVIATSVSKYARGFIVDEDDPREMLRLLKGPFEPSF</sequence>
<dbReference type="Proteomes" id="UP000006702">
    <property type="component" value="Unassembled WGS sequence"/>
</dbReference>
<dbReference type="OrthoDB" id="4444909at2759"/>
<evidence type="ECO:0000313" key="2">
    <source>
        <dbReference type="Proteomes" id="UP000006702"/>
    </source>
</evidence>
<dbReference type="GeneID" id="4591390"/>
<dbReference type="OMA" id="TERNDWP"/>
<dbReference type="STRING" id="331117.A1D2H5"/>
<name>A1D2H5_NEOFI</name>
<gene>
    <name evidence="1" type="ORF">NFIA_013070</name>
</gene>
<dbReference type="VEuPathDB" id="FungiDB:NFIA_013070"/>
<organism evidence="1 2">
    <name type="scientific">Neosartorya fischeri (strain ATCC 1020 / DSM 3700 / CBS 544.65 / FGSC A1164 / JCM 1740 / NRRL 181 / WB 181)</name>
    <name type="common">Aspergillus fischerianus</name>
    <dbReference type="NCBI Taxonomy" id="331117"/>
    <lineage>
        <taxon>Eukaryota</taxon>
        <taxon>Fungi</taxon>
        <taxon>Dikarya</taxon>
        <taxon>Ascomycota</taxon>
        <taxon>Pezizomycotina</taxon>
        <taxon>Eurotiomycetes</taxon>
        <taxon>Eurotiomycetidae</taxon>
        <taxon>Eurotiales</taxon>
        <taxon>Aspergillaceae</taxon>
        <taxon>Aspergillus</taxon>
        <taxon>Aspergillus subgen. Fumigati</taxon>
    </lineage>
</organism>
<proteinExistence type="predicted"/>
<protein>
    <submittedName>
        <fullName evidence="1">Uncharacterized protein</fullName>
    </submittedName>
</protein>
<dbReference type="eggNOG" id="ENOG502T9SU">
    <property type="taxonomic scope" value="Eukaryota"/>
</dbReference>
<dbReference type="EMBL" id="DS027688">
    <property type="protein sequence ID" value="EAW22618.1"/>
    <property type="molecule type" value="Genomic_DNA"/>
</dbReference>
<accession>A1D2H5</accession>
<dbReference type="AlphaFoldDB" id="A1D2H5"/>
<reference evidence="2" key="1">
    <citation type="journal article" date="2008" name="PLoS Genet.">
        <title>Genomic islands in the pathogenic filamentous fungus Aspergillus fumigatus.</title>
        <authorList>
            <person name="Fedorova N.D."/>
            <person name="Khaldi N."/>
            <person name="Joardar V.S."/>
            <person name="Maiti R."/>
            <person name="Amedeo P."/>
            <person name="Anderson M.J."/>
            <person name="Crabtree J."/>
            <person name="Silva J.C."/>
            <person name="Badger J.H."/>
            <person name="Albarraq A."/>
            <person name="Angiuoli S."/>
            <person name="Bussey H."/>
            <person name="Bowyer P."/>
            <person name="Cotty P.J."/>
            <person name="Dyer P.S."/>
            <person name="Egan A."/>
            <person name="Galens K."/>
            <person name="Fraser-Liggett C.M."/>
            <person name="Haas B.J."/>
            <person name="Inman J.M."/>
            <person name="Kent R."/>
            <person name="Lemieux S."/>
            <person name="Malavazi I."/>
            <person name="Orvis J."/>
            <person name="Roemer T."/>
            <person name="Ronning C.M."/>
            <person name="Sundaram J.P."/>
            <person name="Sutton G."/>
            <person name="Turner G."/>
            <person name="Venter J.C."/>
            <person name="White O.R."/>
            <person name="Whitty B.R."/>
            <person name="Youngman P."/>
            <person name="Wolfe K.H."/>
            <person name="Goldman G.H."/>
            <person name="Wortman J.R."/>
            <person name="Jiang B."/>
            <person name="Denning D.W."/>
            <person name="Nierman W.C."/>
        </authorList>
    </citation>
    <scope>NUCLEOTIDE SEQUENCE [LARGE SCALE GENOMIC DNA]</scope>
    <source>
        <strain evidence="2">ATCC 1020 / DSM 3700 / CBS 544.65 / FGSC A1164 / JCM 1740 / NRRL 181 / WB 181</strain>
    </source>
</reference>
<dbReference type="HOGENOM" id="CLU_124026_0_0_1"/>